<keyword evidence="2 5" id="KW-0456">Lyase</keyword>
<proteinExistence type="predicted"/>
<dbReference type="Gene3D" id="1.50.10.100">
    <property type="entry name" value="Chondroitin AC/alginate lyase"/>
    <property type="match status" value="1"/>
</dbReference>
<keyword evidence="1 3" id="KW-0732">Signal</keyword>
<feature type="signal peptide" evidence="3">
    <location>
        <begin position="1"/>
        <end position="21"/>
    </location>
</feature>
<reference evidence="6" key="1">
    <citation type="submission" date="2016-08" db="EMBL/GenBank/DDBJ databases">
        <authorList>
            <person name="Varghese N."/>
            <person name="Submissions Spin"/>
        </authorList>
    </citation>
    <scope>NUCLEOTIDE SEQUENCE [LARGE SCALE GENOMIC DNA]</scope>
    <source>
        <strain evidence="6">REICA_142</strain>
    </source>
</reference>
<organism evidence="5 6">
    <name type="scientific">Kosakonia oryziphila</name>
    <dbReference type="NCBI Taxonomy" id="1005667"/>
    <lineage>
        <taxon>Bacteria</taxon>
        <taxon>Pseudomonadati</taxon>
        <taxon>Pseudomonadota</taxon>
        <taxon>Gammaproteobacteria</taxon>
        <taxon>Enterobacterales</taxon>
        <taxon>Enterobacteriaceae</taxon>
        <taxon>Kosakonia</taxon>
    </lineage>
</organism>
<evidence type="ECO:0000313" key="6">
    <source>
        <dbReference type="Proteomes" id="UP000198515"/>
    </source>
</evidence>
<name>A0A1C4FRT2_9ENTR</name>
<evidence type="ECO:0000313" key="5">
    <source>
        <dbReference type="EMBL" id="SCC58592.1"/>
    </source>
</evidence>
<dbReference type="Proteomes" id="UP000198515">
    <property type="component" value="Unassembled WGS sequence"/>
</dbReference>
<dbReference type="EMBL" id="FMBC01000041">
    <property type="protein sequence ID" value="SCC58592.1"/>
    <property type="molecule type" value="Genomic_DNA"/>
</dbReference>
<evidence type="ECO:0000256" key="2">
    <source>
        <dbReference type="ARBA" id="ARBA00023239"/>
    </source>
</evidence>
<evidence type="ECO:0000256" key="3">
    <source>
        <dbReference type="SAM" id="SignalP"/>
    </source>
</evidence>
<accession>A0A1C4FRT2</accession>
<dbReference type="SUPFAM" id="SSF48230">
    <property type="entry name" value="Chondroitin AC/alginate lyase"/>
    <property type="match status" value="1"/>
</dbReference>
<dbReference type="RefSeq" id="WP_167353595.1">
    <property type="nucleotide sequence ID" value="NZ_FMBC01000041.1"/>
</dbReference>
<gene>
    <name evidence="5" type="ORF">GA0061070_104138</name>
</gene>
<evidence type="ECO:0000259" key="4">
    <source>
        <dbReference type="Pfam" id="PF05426"/>
    </source>
</evidence>
<dbReference type="InterPro" id="IPR008397">
    <property type="entry name" value="Alginate_lyase_dom"/>
</dbReference>
<dbReference type="GO" id="GO:0016829">
    <property type="term" value="F:lyase activity"/>
    <property type="evidence" value="ECO:0007669"/>
    <property type="project" value="UniProtKB-KW"/>
</dbReference>
<feature type="chain" id="PRO_5008692042" evidence="3">
    <location>
        <begin position="22"/>
        <end position="396"/>
    </location>
</feature>
<dbReference type="AlphaFoldDB" id="A0A1C4FRT2"/>
<sequence length="396" mass="44936">MIRYIFIFFILPSFFCGEAVAESSFNHPGIFVSLKQLQYVKDNLSSEPWKSAYEKVLQDPLADKNYEPTPWSTVECGSFSKTNNGCKDEVRDAQAAYTQALLWKLSGETVYAENVRKILNAWANTLTGGHTNSNGPLQASWSAEMFTRAAEIVKYTYTGWPQSEKDKVAKLFAKQYYPDISRMFTGSYACYNKNWHASAIEAMLNISVFNEKKNWFNDAIKKWRSLVPAYIYLSSDGSRPKNASWCSLNNSQINAHWNNPKSYVDGLTQESCRDFEHTAYGLAAIINTAETARLQGVDLYQDKDSDAQKRIIKAMELHSAYQTTALSDKLCQNYDGYKLNTKGTFEVGFNQYSVRQGLNLPQTSAFLVSTRPTKGHFHYLWETLTHGLVGDRNHGN</sequence>
<keyword evidence="6" id="KW-1185">Reference proteome</keyword>
<dbReference type="Pfam" id="PF05426">
    <property type="entry name" value="Alginate_lyase"/>
    <property type="match status" value="1"/>
</dbReference>
<protein>
    <submittedName>
        <fullName evidence="5">Alginate lyase</fullName>
    </submittedName>
</protein>
<evidence type="ECO:0000256" key="1">
    <source>
        <dbReference type="ARBA" id="ARBA00022729"/>
    </source>
</evidence>
<dbReference type="InterPro" id="IPR008929">
    <property type="entry name" value="Chondroitin_lyas"/>
</dbReference>
<feature type="domain" description="Alginate lyase" evidence="4">
    <location>
        <begin position="90"/>
        <end position="322"/>
    </location>
</feature>
<dbReference type="GO" id="GO:0042597">
    <property type="term" value="C:periplasmic space"/>
    <property type="evidence" value="ECO:0007669"/>
    <property type="project" value="InterPro"/>
</dbReference>